<dbReference type="PANTHER" id="PTHR47293">
    <property type="entry name" value="JACALIN-RELATED LECTIN 3"/>
    <property type="match status" value="1"/>
</dbReference>
<dbReference type="PROSITE" id="PS51752">
    <property type="entry name" value="JACALIN_LECTIN"/>
    <property type="match status" value="1"/>
</dbReference>
<dbReference type="SMART" id="SM00915">
    <property type="entry name" value="Jacalin"/>
    <property type="match status" value="1"/>
</dbReference>
<dbReference type="GO" id="GO:0030246">
    <property type="term" value="F:carbohydrate binding"/>
    <property type="evidence" value="ECO:0007669"/>
    <property type="project" value="UniProtKB-KW"/>
</dbReference>
<proteinExistence type="inferred from homology"/>
<dbReference type="EMBL" id="CAMAPF010000021">
    <property type="protein sequence ID" value="CAH9071874.1"/>
    <property type="molecule type" value="Genomic_DNA"/>
</dbReference>
<evidence type="ECO:0000313" key="4">
    <source>
        <dbReference type="EMBL" id="CAH9071874.1"/>
    </source>
</evidence>
<dbReference type="AlphaFoldDB" id="A0AAV0CG01"/>
<protein>
    <recommendedName>
        <fullName evidence="3">Jacalin-type lectin domain-containing protein</fullName>
    </recommendedName>
</protein>
<reference evidence="4" key="1">
    <citation type="submission" date="2022-07" db="EMBL/GenBank/DDBJ databases">
        <authorList>
            <person name="Macas J."/>
            <person name="Novak P."/>
            <person name="Neumann P."/>
        </authorList>
    </citation>
    <scope>NUCLEOTIDE SEQUENCE</scope>
</reference>
<dbReference type="InterPro" id="IPR001229">
    <property type="entry name" value="Jacalin-like_lectin_dom"/>
</dbReference>
<dbReference type="Gene3D" id="2.100.10.30">
    <property type="entry name" value="Jacalin-like lectin domain"/>
    <property type="match status" value="1"/>
</dbReference>
<dbReference type="InterPro" id="IPR036404">
    <property type="entry name" value="Jacalin-like_lectin_dom_sf"/>
</dbReference>
<evidence type="ECO:0000313" key="5">
    <source>
        <dbReference type="Proteomes" id="UP001152523"/>
    </source>
</evidence>
<dbReference type="Proteomes" id="UP001152523">
    <property type="component" value="Unassembled WGS sequence"/>
</dbReference>
<name>A0AAV0CG01_9ASTE</name>
<evidence type="ECO:0000259" key="3">
    <source>
        <dbReference type="PROSITE" id="PS51752"/>
    </source>
</evidence>
<gene>
    <name evidence="4" type="ORF">CEPIT_LOCUS4110</name>
</gene>
<keyword evidence="2" id="KW-0430">Lectin</keyword>
<dbReference type="PANTHER" id="PTHR47293:SF38">
    <property type="entry name" value="INACTIVE PROTEIN RESTRICTED TEV MOVEMENT 1-LIKE"/>
    <property type="match status" value="1"/>
</dbReference>
<comment type="caution">
    <text evidence="4">The sequence shown here is derived from an EMBL/GenBank/DDBJ whole genome shotgun (WGS) entry which is preliminary data.</text>
</comment>
<sequence length="168" mass="18406">MFKIDLMQSRGGKSWDDGGCGEVAGILISYSASSINSLRFLCSKDGALKFSEDHGTLSDSTQMLQIRLDYPTEVLTEVHGFRWSTHVSWGYGLCSITFVTNKATYGPFGVKRSSLDDSVFKFQLGSEADSINGFHGTVNSHGRIDSIGVYLQTTTACPDNLMSRKIVK</sequence>
<organism evidence="4 5">
    <name type="scientific">Cuscuta epithymum</name>
    <dbReference type="NCBI Taxonomy" id="186058"/>
    <lineage>
        <taxon>Eukaryota</taxon>
        <taxon>Viridiplantae</taxon>
        <taxon>Streptophyta</taxon>
        <taxon>Embryophyta</taxon>
        <taxon>Tracheophyta</taxon>
        <taxon>Spermatophyta</taxon>
        <taxon>Magnoliopsida</taxon>
        <taxon>eudicotyledons</taxon>
        <taxon>Gunneridae</taxon>
        <taxon>Pentapetalae</taxon>
        <taxon>asterids</taxon>
        <taxon>lamiids</taxon>
        <taxon>Solanales</taxon>
        <taxon>Convolvulaceae</taxon>
        <taxon>Cuscuteae</taxon>
        <taxon>Cuscuta</taxon>
        <taxon>Cuscuta subgen. Cuscuta</taxon>
    </lineage>
</organism>
<accession>A0AAV0CG01</accession>
<dbReference type="SUPFAM" id="SSF51101">
    <property type="entry name" value="Mannose-binding lectins"/>
    <property type="match status" value="1"/>
</dbReference>
<evidence type="ECO:0000256" key="2">
    <source>
        <dbReference type="ARBA" id="ARBA00022734"/>
    </source>
</evidence>
<dbReference type="Pfam" id="PF01419">
    <property type="entry name" value="Jacalin"/>
    <property type="match status" value="1"/>
</dbReference>
<feature type="domain" description="Jacalin-type lectin" evidence="3">
    <location>
        <begin position="1"/>
        <end position="153"/>
    </location>
</feature>
<keyword evidence="5" id="KW-1185">Reference proteome</keyword>
<comment type="similarity">
    <text evidence="1">Belongs to the jacalin lectin family.</text>
</comment>
<evidence type="ECO:0000256" key="1">
    <source>
        <dbReference type="ARBA" id="ARBA00006568"/>
    </source>
</evidence>